<evidence type="ECO:0000256" key="2">
    <source>
        <dbReference type="ARBA" id="ARBA00022723"/>
    </source>
</evidence>
<dbReference type="EMBL" id="CP009889">
    <property type="protein sequence ID" value="AIY67351.1"/>
    <property type="molecule type" value="Genomic_DNA"/>
</dbReference>
<dbReference type="PANTHER" id="PTHR28620">
    <property type="entry name" value="CENTROMERE PROTEIN V"/>
    <property type="match status" value="1"/>
</dbReference>
<dbReference type="RefSeq" id="WP_040136269.1">
    <property type="nucleotide sequence ID" value="NZ_CP009889.1"/>
</dbReference>
<dbReference type="Proteomes" id="UP000030341">
    <property type="component" value="Chromosome 2"/>
</dbReference>
<dbReference type="InterPro" id="IPR011057">
    <property type="entry name" value="Mss4-like_sf"/>
</dbReference>
<accession>A0A0A7EMQ1</accession>
<comment type="similarity">
    <text evidence="1">Belongs to the Gfa family.</text>
</comment>
<dbReference type="GO" id="GO:0016846">
    <property type="term" value="F:carbon-sulfur lyase activity"/>
    <property type="evidence" value="ECO:0007669"/>
    <property type="project" value="InterPro"/>
</dbReference>
<reference evidence="5 6" key="1">
    <citation type="submission" date="2014-11" db="EMBL/GenBank/DDBJ databases">
        <title>Complete Genome Sequence of Pseudoalteromonas sp. Strain OCN003 Isolated from Kaneohe Bay, Oahu, Hawaii.</title>
        <authorList>
            <person name="Beurmann S."/>
            <person name="Videau P."/>
            <person name="Ushijima B."/>
            <person name="Smith A.M."/>
            <person name="Aeby G.S."/>
            <person name="Callahan S.M."/>
            <person name="Belcaid M."/>
        </authorList>
    </citation>
    <scope>NUCLEOTIDE SEQUENCE [LARGE SCALE GENOMIC DNA]</scope>
    <source>
        <strain evidence="5 6">OCN003</strain>
    </source>
</reference>
<evidence type="ECO:0000256" key="3">
    <source>
        <dbReference type="ARBA" id="ARBA00022833"/>
    </source>
</evidence>
<dbReference type="InterPro" id="IPR052355">
    <property type="entry name" value="CENP-V-like"/>
</dbReference>
<dbReference type="AlphaFoldDB" id="A0A0A7EMQ1"/>
<evidence type="ECO:0000313" key="5">
    <source>
        <dbReference type="EMBL" id="AIY67351.1"/>
    </source>
</evidence>
<name>A0A0A7EMQ1_9GAMM</name>
<dbReference type="eggNOG" id="COG3791">
    <property type="taxonomic scope" value="Bacteria"/>
</dbReference>
<sequence length="117" mass="13588">MKYIGSCHCKAVQFEFESAPIEDALQCNCSICIRKNAIMSKQCFDEAHFKLISGESFLTTYHWADHDVNHYFCKQCGIYPFHDTIYQPRSYRINLGCVEGIEPRELAITHFDGRNKL</sequence>
<dbReference type="OrthoDB" id="9805575at2"/>
<dbReference type="KEGG" id="pseo:OM33_20155"/>
<evidence type="ECO:0000313" key="6">
    <source>
        <dbReference type="Proteomes" id="UP000030341"/>
    </source>
</evidence>
<keyword evidence="6" id="KW-1185">Reference proteome</keyword>
<protein>
    <submittedName>
        <fullName evidence="5">Aldehyde-activating protein</fullName>
    </submittedName>
</protein>
<dbReference type="STRING" id="1348114.OM33_20155"/>
<dbReference type="PANTHER" id="PTHR28620:SF1">
    <property type="entry name" value="CENP-V_GFA DOMAIN-CONTAINING PROTEIN"/>
    <property type="match status" value="1"/>
</dbReference>
<organism evidence="5 6">
    <name type="scientific">Pseudoalteromonas piratica</name>
    <dbReference type="NCBI Taxonomy" id="1348114"/>
    <lineage>
        <taxon>Bacteria</taxon>
        <taxon>Pseudomonadati</taxon>
        <taxon>Pseudomonadota</taxon>
        <taxon>Gammaproteobacteria</taxon>
        <taxon>Alteromonadales</taxon>
        <taxon>Pseudoalteromonadaceae</taxon>
        <taxon>Pseudoalteromonas</taxon>
    </lineage>
</organism>
<dbReference type="Gene3D" id="2.170.150.70">
    <property type="match status" value="1"/>
</dbReference>
<keyword evidence="2" id="KW-0479">Metal-binding</keyword>
<evidence type="ECO:0000256" key="1">
    <source>
        <dbReference type="ARBA" id="ARBA00005495"/>
    </source>
</evidence>
<dbReference type="SUPFAM" id="SSF51316">
    <property type="entry name" value="Mss4-like"/>
    <property type="match status" value="1"/>
</dbReference>
<dbReference type="PROSITE" id="PS51891">
    <property type="entry name" value="CENP_V_GFA"/>
    <property type="match status" value="1"/>
</dbReference>
<dbReference type="InterPro" id="IPR006913">
    <property type="entry name" value="CENP-V/GFA"/>
</dbReference>
<gene>
    <name evidence="5" type="ORF">OM33_20155</name>
</gene>
<dbReference type="Pfam" id="PF04828">
    <property type="entry name" value="GFA"/>
    <property type="match status" value="1"/>
</dbReference>
<dbReference type="HOGENOM" id="CLU_055491_7_5_6"/>
<evidence type="ECO:0000259" key="4">
    <source>
        <dbReference type="PROSITE" id="PS51891"/>
    </source>
</evidence>
<proteinExistence type="inferred from homology"/>
<keyword evidence="3" id="KW-0862">Zinc</keyword>
<feature type="domain" description="CENP-V/GFA" evidence="4">
    <location>
        <begin position="3"/>
        <end position="112"/>
    </location>
</feature>
<dbReference type="GO" id="GO:0046872">
    <property type="term" value="F:metal ion binding"/>
    <property type="evidence" value="ECO:0007669"/>
    <property type="project" value="UniProtKB-KW"/>
</dbReference>